<dbReference type="Gene3D" id="3.30.420.10">
    <property type="entry name" value="Ribonuclease H-like superfamily/Ribonuclease H"/>
    <property type="match status" value="1"/>
</dbReference>
<dbReference type="GO" id="GO:0003676">
    <property type="term" value="F:nucleic acid binding"/>
    <property type="evidence" value="ECO:0007669"/>
    <property type="project" value="InterPro"/>
</dbReference>
<sequence>MSSLKKDIQAWLSEERVPWSNDIVKEELMKLVDNVHASGDRYRVDCIAEAAGHLVVCLPSYHCQLNPIELVWSDVKGFVTAANKTFKLQDVDTQLWQGIKQVTAEKWKRYVEHVIAQEDVMRKLDHFIDDVVDTNAAVVITLEEETMSSSDLSCDEDHDM</sequence>
<reference evidence="1" key="2">
    <citation type="journal article" date="2015" name="J. Proteomics">
        <title>Sexual differences in the sialomes of the zebra tick, Rhipicephalus pulchellus.</title>
        <authorList>
            <person name="Tan A.W."/>
            <person name="Francischetti I.M."/>
            <person name="Slovak M."/>
            <person name="Kini R.M."/>
            <person name="Ribeiro J.M."/>
        </authorList>
    </citation>
    <scope>NUCLEOTIDE SEQUENCE</scope>
    <source>
        <tissue evidence="1">Salivary gland</tissue>
    </source>
</reference>
<dbReference type="AlphaFoldDB" id="L7LWI2"/>
<protein>
    <recommendedName>
        <fullName evidence="2">Tc1-like transposase DDE domain-containing protein</fullName>
    </recommendedName>
</protein>
<accession>L7LWI2</accession>
<dbReference type="PANTHER" id="PTHR33939">
    <property type="entry name" value="PROTEIN CBG22215"/>
    <property type="match status" value="1"/>
</dbReference>
<organism evidence="1">
    <name type="scientific">Rhipicephalus pulchellus</name>
    <name type="common">Yellow backed tick</name>
    <name type="synonym">Dermacentor pulchellus</name>
    <dbReference type="NCBI Taxonomy" id="72859"/>
    <lineage>
        <taxon>Eukaryota</taxon>
        <taxon>Metazoa</taxon>
        <taxon>Ecdysozoa</taxon>
        <taxon>Arthropoda</taxon>
        <taxon>Chelicerata</taxon>
        <taxon>Arachnida</taxon>
        <taxon>Acari</taxon>
        <taxon>Parasitiformes</taxon>
        <taxon>Ixodida</taxon>
        <taxon>Ixodoidea</taxon>
        <taxon>Ixodidae</taxon>
        <taxon>Rhipicephalinae</taxon>
        <taxon>Rhipicephalus</taxon>
        <taxon>Rhipicephalus</taxon>
    </lineage>
</organism>
<evidence type="ECO:0000313" key="1">
    <source>
        <dbReference type="EMBL" id="JAA55962.1"/>
    </source>
</evidence>
<evidence type="ECO:0008006" key="2">
    <source>
        <dbReference type="Google" id="ProtNLM"/>
    </source>
</evidence>
<dbReference type="EMBL" id="GACK01009072">
    <property type="protein sequence ID" value="JAA55962.1"/>
    <property type="molecule type" value="mRNA"/>
</dbReference>
<dbReference type="InterPro" id="IPR036397">
    <property type="entry name" value="RNaseH_sf"/>
</dbReference>
<proteinExistence type="evidence at transcript level"/>
<name>L7LWI2_RHIPC</name>
<reference evidence="1" key="1">
    <citation type="submission" date="2012-11" db="EMBL/GenBank/DDBJ databases">
        <authorList>
            <person name="Lucero-Rivera Y.E."/>
            <person name="Tovar-Ramirez D."/>
        </authorList>
    </citation>
    <scope>NUCLEOTIDE SEQUENCE</scope>
    <source>
        <tissue evidence="1">Salivary gland</tissue>
    </source>
</reference>
<dbReference type="PANTHER" id="PTHR33939:SF1">
    <property type="entry name" value="DUF4371 DOMAIN-CONTAINING PROTEIN"/>
    <property type="match status" value="1"/>
</dbReference>